<dbReference type="AlphaFoldDB" id="A0A0W8FS80"/>
<evidence type="ECO:0000313" key="1">
    <source>
        <dbReference type="EMBL" id="KUG23650.1"/>
    </source>
</evidence>
<sequence length="192" mass="21424">MPASNSAMKAGHSAKSQKPADLLRNHLPACSGLGCRLAPEWGAELERILQFLFKEAKNLKYDTFDSVFGELCLDEIKPIKQSSGAVYGIVVKSDKPPSSGLKALKDYPNLFPIYWGKDIAPVSRIKAHVQHHASTGNANLRSIDELKEKRIIFGAIFVERYRDFEEHLHKTYPPLKGSRKHGGGEKIVKIMK</sequence>
<accession>A0A0W8FS80</accession>
<proteinExistence type="predicted"/>
<reference evidence="1" key="1">
    <citation type="journal article" date="2015" name="Proc. Natl. Acad. Sci. U.S.A.">
        <title>Networks of energetic and metabolic interactions define dynamics in microbial communities.</title>
        <authorList>
            <person name="Embree M."/>
            <person name="Liu J.K."/>
            <person name="Al-Bassam M.M."/>
            <person name="Zengler K."/>
        </authorList>
    </citation>
    <scope>NUCLEOTIDE SEQUENCE</scope>
</reference>
<name>A0A0W8FS80_9ZZZZ</name>
<comment type="caution">
    <text evidence="1">The sequence shown here is derived from an EMBL/GenBank/DDBJ whole genome shotgun (WGS) entry which is preliminary data.</text>
</comment>
<organism evidence="1">
    <name type="scientific">hydrocarbon metagenome</name>
    <dbReference type="NCBI Taxonomy" id="938273"/>
    <lineage>
        <taxon>unclassified sequences</taxon>
        <taxon>metagenomes</taxon>
        <taxon>ecological metagenomes</taxon>
    </lineage>
</organism>
<dbReference type="EMBL" id="LNQE01000892">
    <property type="protein sequence ID" value="KUG23650.1"/>
    <property type="molecule type" value="Genomic_DNA"/>
</dbReference>
<protein>
    <submittedName>
        <fullName evidence="1">Uncharacterized protein</fullName>
    </submittedName>
</protein>
<gene>
    <name evidence="1" type="ORF">ASZ90_006561</name>
</gene>